<evidence type="ECO:0000313" key="21">
    <source>
        <dbReference type="Proteomes" id="UP001178508"/>
    </source>
</evidence>
<gene>
    <name evidence="20" type="ORF">XNOV1_A008835</name>
</gene>
<feature type="compositionally biased region" description="Acidic residues" evidence="18">
    <location>
        <begin position="738"/>
        <end position="748"/>
    </location>
</feature>
<dbReference type="GO" id="GO:0001764">
    <property type="term" value="P:neuron migration"/>
    <property type="evidence" value="ECO:0007669"/>
    <property type="project" value="TreeGrafter"/>
</dbReference>
<feature type="compositionally biased region" description="Polar residues" evidence="18">
    <location>
        <begin position="1328"/>
        <end position="1341"/>
    </location>
</feature>
<feature type="compositionally biased region" description="Low complexity" evidence="18">
    <location>
        <begin position="1769"/>
        <end position="1783"/>
    </location>
</feature>
<feature type="compositionally biased region" description="Low complexity" evidence="18">
    <location>
        <begin position="756"/>
        <end position="788"/>
    </location>
</feature>
<keyword evidence="12" id="KW-0206">Cytoskeleton</keyword>
<dbReference type="SUPFAM" id="SSF52540">
    <property type="entry name" value="P-loop containing nucleoside triphosphate hydrolases"/>
    <property type="match status" value="1"/>
</dbReference>
<feature type="compositionally biased region" description="Low complexity" evidence="18">
    <location>
        <begin position="540"/>
        <end position="554"/>
    </location>
</feature>
<accession>A0AAV1HGE9</accession>
<name>A0AAV1HGE9_XYRNO</name>
<feature type="compositionally biased region" description="Basic and acidic residues" evidence="18">
    <location>
        <begin position="186"/>
        <end position="198"/>
    </location>
</feature>
<feature type="region of interest" description="Disordered" evidence="18">
    <location>
        <begin position="434"/>
        <end position="581"/>
    </location>
</feature>
<evidence type="ECO:0000256" key="11">
    <source>
        <dbReference type="ARBA" id="ARBA00023054"/>
    </source>
</evidence>
<feature type="compositionally biased region" description="Basic and acidic residues" evidence="18">
    <location>
        <begin position="904"/>
        <end position="913"/>
    </location>
</feature>
<feature type="compositionally biased region" description="Polar residues" evidence="18">
    <location>
        <begin position="472"/>
        <end position="482"/>
    </location>
</feature>
<dbReference type="GO" id="GO:0005874">
    <property type="term" value="C:microtubule"/>
    <property type="evidence" value="ECO:0007669"/>
    <property type="project" value="UniProtKB-KW"/>
</dbReference>
<keyword evidence="6" id="KW-0597">Phosphoprotein</keyword>
<feature type="compositionally biased region" description="Low complexity" evidence="18">
    <location>
        <begin position="962"/>
        <end position="979"/>
    </location>
</feature>
<comment type="subunit">
    <text evidence="14">Interacts with tubulin.</text>
</comment>
<reference evidence="20" key="1">
    <citation type="submission" date="2023-08" db="EMBL/GenBank/DDBJ databases">
        <authorList>
            <person name="Alioto T."/>
            <person name="Alioto T."/>
            <person name="Gomez Garrido J."/>
        </authorList>
    </citation>
    <scope>NUCLEOTIDE SEQUENCE</scope>
</reference>
<keyword evidence="9" id="KW-0524">Neurogenesis</keyword>
<evidence type="ECO:0000256" key="10">
    <source>
        <dbReference type="ARBA" id="ARBA00022990"/>
    </source>
</evidence>
<feature type="compositionally biased region" description="Basic and acidic residues" evidence="18">
    <location>
        <begin position="555"/>
        <end position="581"/>
    </location>
</feature>
<feature type="compositionally biased region" description="Polar residues" evidence="18">
    <location>
        <begin position="1018"/>
        <end position="1039"/>
    </location>
</feature>
<feature type="compositionally biased region" description="Polar residues" evidence="18">
    <location>
        <begin position="886"/>
        <end position="895"/>
    </location>
</feature>
<dbReference type="InterPro" id="IPR057568">
    <property type="entry name" value="CortBP2_NAV1-like_AAA_lid"/>
</dbReference>
<protein>
    <recommendedName>
        <fullName evidence="15">Neuron navigator 1</fullName>
    </recommendedName>
    <alternativeName>
        <fullName evidence="16">Pore membrane and/or filament-interacting-like protein 3</fullName>
    </alternativeName>
</protein>
<dbReference type="GO" id="GO:0001578">
    <property type="term" value="P:microtubule bundle formation"/>
    <property type="evidence" value="ECO:0007669"/>
    <property type="project" value="TreeGrafter"/>
</dbReference>
<dbReference type="InterPro" id="IPR003593">
    <property type="entry name" value="AAA+_ATPase"/>
</dbReference>
<evidence type="ECO:0000256" key="1">
    <source>
        <dbReference type="ARBA" id="ARBA00004245"/>
    </source>
</evidence>
<dbReference type="PANTHER" id="PTHR12784">
    <property type="entry name" value="STEERIN"/>
    <property type="match status" value="1"/>
</dbReference>
<evidence type="ECO:0000256" key="13">
    <source>
        <dbReference type="ARBA" id="ARBA00059345"/>
    </source>
</evidence>
<dbReference type="PANTHER" id="PTHR12784:SF3">
    <property type="entry name" value="NEURON NAVIGATOR 1"/>
    <property type="match status" value="1"/>
</dbReference>
<feature type="domain" description="AAA+ ATPase" evidence="19">
    <location>
        <begin position="1962"/>
        <end position="2109"/>
    </location>
</feature>
<feature type="compositionally biased region" description="Basic and acidic residues" evidence="18">
    <location>
        <begin position="1313"/>
        <end position="1324"/>
    </location>
</feature>
<evidence type="ECO:0000256" key="17">
    <source>
        <dbReference type="SAM" id="Coils"/>
    </source>
</evidence>
<keyword evidence="3" id="KW-0217">Developmental protein</keyword>
<feature type="region of interest" description="Disordered" evidence="18">
    <location>
        <begin position="666"/>
        <end position="700"/>
    </location>
</feature>
<sequence length="2297" mass="246790">MSGGVNVKSAPRAPTSSGIPLPHSLLPSSPKADTRCRTTGLPRPLTQTPKHTPTHTPTHTPLQSPSLCPRSSSIPAPLSRDPGLKSQLFKRTGAFPAPQVSRSAYSSPSNQRRVLPAYSKDTLDLAKTSPHVSSKFSHDGNRNKDTFTNKNQTWAACHSNSNLRQPLQFRRGNNTNASMLASEAFPQREEELPEDKPPKSIRLNNGNFRPNIAKTNFEHANRGPCDSTSQSDEEMGTPEDSSPASSPVPLPLPPINFTMPAKSSVAVDMQDQSLDEETMSTETLTPRVNMATVAPFSYRVQVLESDYFIDDLSDCSSGSIEVCCDDLTPGGMLEANVANISMTAKPRELDLRSAAAVSCQETPAQAMATRKSSTKPSALPQGPARPSGGSELKVYRPSSGSIPIPVPNPSGLRKQRSLSNLSVLTDAEKKLHLYQSPRWNDDASRPGTGTGTNKPGQTKTVHVGGGRPPLSRTLSKSEQSLFQGKPKPFCSPSVTPNVSKPSRIPAPGKPRGPYAEVKPISKATEAGQSADLDPAEKQTKTNSNGAGNTGANGKKIGDKGRPAAMSTEEKKEKKGVEGEDDKGFLKVDPELVVTVLGDLEQLLFSQMLDPESQRKRTVQNVLDLRQNLEETMTSLRGVQLSHSCGEGTVCYDSDEAAAFSVSSLSNRSSPLSWRQGQASPRLQAGDAPSTGSTQSDVPLRISHTSRIHLIEALDDSDPALLKGNYLSSSDIGRKSPVEDEEDDDDIDDLGNGWDESSSISSGLSDGSDNLSSEEFNTSPTLNSLPTTPIGSRRNSAVVMRTDAEKRSLVESGLSWDTDDTKPSRKSQGSGIYDTGSLKSESANKWKKTRTHGEGLEGGKGELKKPQTLAHGNALKRGRNPPVGVTSPITHTSQSGLKVAGSVKSDGKPMDKSRMAVKSSGLQRSSSDAGKEHRNGTSAGEQRKPPSGLVRPSTGGNFGFKKPNTVNGTNNSSTPTVTSTGGSGIPCNSAAVGKTAKTSGIPVKPVSGGGGGGGRKTSLDVSNSDQSGFLSPNARTSLQYRSLPRPAKTSTLTLTRPSSARPVSTTMDAGSGLIKPSTTTPQGSRLKEPSSGHGSGSGLSKAGGRGIPSPSPVNLTDREKEKERARTKSVVSDSECGGGSLKGSPAQTPSENGGKLQGLRPPSSVKSMDLTSPNTHRLSGVRSLAKPPSMVQLDKLNSNSLDVGVHDSLPPKIPPYSKLQDLASSAGPCLTPSPAPVLNVNSSACFSTSGTSLGPRQVSSLGVEVNAGSTSPLLYPRLSGLHRSLESLPLHMSLAPEPKEKERESLVRGYTTLESRDKDRKEDRGPPASWSSGSKISMSLIDSSHRDRNTLPKKGLSFSGASQVEDEGKEKGERRHSHSILSMTDSLTLPLLSSPTSLPRTSKTSVVPSPVGGPPRMTRSNSIPTHDVSMELFGASPLGSTLSLADRPRSMGMVRSGSFRDKEVDEVHGSVLSLASNASSNYSSVSVGGMQTQAEERIQGEQIRKLRRELESSQEKVSNLTTQLTANANLVAAFEQSLALMTTRLQSLSVSHEQKDSELVELRETIEALRSKNEEAHAVIHGALNNPDNTKDLQIRRQNSCESISSLNSLTSMSSMGSLKDVDAKKKKKKSWLRSSFNKAFSIKKGSKTYSDIEEIATPDSSAPNSPKMIHEGGEVGENLSSSLQTSASATSSVIMESTEEGDGEETAVSELRSELWVKERELTDIRLEALSSAHQLEQLREAMNNMQSTVENLKAENDHLKTGSQVHLPGSGPTSSTSQPSGLASLLGPSLRQPMTMSLTKSFSLSLNDCKDPDLSPVETLSVTSQLDEVSARVVVRVGDQTEDSKQQEFYLGSVTISARTNWACLDSLIAKTFKDYLTQVDPASSLGLSCDSLHMYQLTQGGQRVIGGDKPQTSPFHCLGGGSAQICVTLKGLKEKCVDSLVFETLIPKPMTLHYISLLLKHRRLVLSGPSGTGKTYLAQRLAHYLLQRSQSESPEAEHEPLVGRSAAVTFNMHRQTQKELQLYLSNLANQIDRESGGELPLVVLIDDISDSAAITELVNGALTCKYHKCPYIIGTTNQPVKMSSNHGLHLSFRMVMFSNNVEPANGFLTRYLHRKAVEAYQKTEHDAAQHQALLRVLDWVPQLWYHLHAFLEKHSTSDFLIGPCFFLSCPVSVAEFRQWFIDLWNHSIIPYLQEGAKDGIKVHGHKAVWEDPVEWVRGTLPWPNAQQDQSRLFHLPPPSIGPPSEDKKLPKETPPPSTLESDPLMAMLLKLQESANYIESPEREGCLDPTLQATL</sequence>
<proteinExistence type="inferred from homology"/>
<feature type="coiled-coil region" evidence="17">
    <location>
        <begin position="1551"/>
        <end position="1578"/>
    </location>
</feature>
<feature type="compositionally biased region" description="Low complexity" evidence="18">
    <location>
        <begin position="1380"/>
        <end position="1409"/>
    </location>
</feature>
<dbReference type="Gene3D" id="3.40.50.300">
    <property type="entry name" value="P-loop containing nucleotide triphosphate hydrolases"/>
    <property type="match status" value="1"/>
</dbReference>
<feature type="region of interest" description="Disordered" evidence="18">
    <location>
        <begin position="362"/>
        <end position="415"/>
    </location>
</feature>
<evidence type="ECO:0000256" key="8">
    <source>
        <dbReference type="ARBA" id="ARBA00022782"/>
    </source>
</evidence>
<keyword evidence="5" id="KW-0963">Cytoplasm</keyword>
<dbReference type="InterPro" id="IPR057126">
    <property type="entry name" value="NAV1-like_ubiquitin-like"/>
</dbReference>
<comment type="subcellular location">
    <subcellularLocation>
        <location evidence="1">Cytoplasm</location>
        <location evidence="1">Cytoskeleton</location>
    </subcellularLocation>
</comment>
<dbReference type="Proteomes" id="UP001178508">
    <property type="component" value="Chromosome 22"/>
</dbReference>
<keyword evidence="7" id="KW-0493">Microtubule</keyword>
<dbReference type="EMBL" id="OY660885">
    <property type="protein sequence ID" value="CAJ1085132.1"/>
    <property type="molecule type" value="Genomic_DNA"/>
</dbReference>
<dbReference type="Pfam" id="PF25408">
    <property type="entry name" value="AAA_lid_NAV1"/>
    <property type="match status" value="1"/>
</dbReference>
<feature type="compositionally biased region" description="Basic and acidic residues" evidence="18">
    <location>
        <begin position="850"/>
        <end position="864"/>
    </location>
</feature>
<dbReference type="Pfam" id="PF23092">
    <property type="entry name" value="Ubiquitin_6"/>
    <property type="match status" value="1"/>
</dbReference>
<keyword evidence="4" id="KW-0488">Methylation</keyword>
<evidence type="ECO:0000256" key="2">
    <source>
        <dbReference type="ARBA" id="ARBA00006255"/>
    </source>
</evidence>
<evidence type="ECO:0000256" key="3">
    <source>
        <dbReference type="ARBA" id="ARBA00022473"/>
    </source>
</evidence>
<feature type="compositionally biased region" description="Low complexity" evidence="18">
    <location>
        <begin position="44"/>
        <end position="67"/>
    </location>
</feature>
<feature type="compositionally biased region" description="Basic and acidic residues" evidence="18">
    <location>
        <begin position="1296"/>
        <end position="1305"/>
    </location>
</feature>
<feature type="region of interest" description="Disordered" evidence="18">
    <location>
        <begin position="1291"/>
        <end position="1416"/>
    </location>
</feature>
<keyword evidence="10" id="KW-0007">Acetylation</keyword>
<feature type="compositionally biased region" description="Basic and acidic residues" evidence="18">
    <location>
        <begin position="1115"/>
        <end position="1125"/>
    </location>
</feature>
<keyword evidence="21" id="KW-1185">Reference proteome</keyword>
<evidence type="ECO:0000256" key="5">
    <source>
        <dbReference type="ARBA" id="ARBA00022490"/>
    </source>
</evidence>
<dbReference type="InterPro" id="IPR039041">
    <property type="entry name" value="Nav/unc-53"/>
</dbReference>
<evidence type="ECO:0000259" key="19">
    <source>
        <dbReference type="SMART" id="SM00382"/>
    </source>
</evidence>
<feature type="region of interest" description="Disordered" evidence="18">
    <location>
        <begin position="1"/>
        <end position="84"/>
    </location>
</feature>
<evidence type="ECO:0000256" key="18">
    <source>
        <dbReference type="SAM" id="MobiDB-lite"/>
    </source>
</evidence>
<feature type="compositionally biased region" description="Polar residues" evidence="18">
    <location>
        <begin position="1163"/>
        <end position="1176"/>
    </location>
</feature>
<organism evidence="20 21">
    <name type="scientific">Xyrichtys novacula</name>
    <name type="common">Pearly razorfish</name>
    <name type="synonym">Hemipteronotus novacula</name>
    <dbReference type="NCBI Taxonomy" id="13765"/>
    <lineage>
        <taxon>Eukaryota</taxon>
        <taxon>Metazoa</taxon>
        <taxon>Chordata</taxon>
        <taxon>Craniata</taxon>
        <taxon>Vertebrata</taxon>
        <taxon>Euteleostomi</taxon>
        <taxon>Actinopterygii</taxon>
        <taxon>Neopterygii</taxon>
        <taxon>Teleostei</taxon>
        <taxon>Neoteleostei</taxon>
        <taxon>Acanthomorphata</taxon>
        <taxon>Eupercaria</taxon>
        <taxon>Labriformes</taxon>
        <taxon>Labridae</taxon>
        <taxon>Xyrichtys</taxon>
    </lineage>
</organism>
<evidence type="ECO:0000256" key="14">
    <source>
        <dbReference type="ARBA" id="ARBA00064590"/>
    </source>
</evidence>
<evidence type="ECO:0000256" key="6">
    <source>
        <dbReference type="ARBA" id="ARBA00022553"/>
    </source>
</evidence>
<evidence type="ECO:0000256" key="4">
    <source>
        <dbReference type="ARBA" id="ARBA00022481"/>
    </source>
</evidence>
<evidence type="ECO:0000256" key="7">
    <source>
        <dbReference type="ARBA" id="ARBA00022701"/>
    </source>
</evidence>
<feature type="region of interest" description="Disordered" evidence="18">
    <location>
        <begin position="184"/>
        <end position="248"/>
    </location>
</feature>
<feature type="compositionally biased region" description="Polar residues" evidence="18">
    <location>
        <begin position="1047"/>
        <end position="1067"/>
    </location>
</feature>
<comment type="function">
    <text evidence="13">May be involved in neuronal migration.</text>
</comment>
<evidence type="ECO:0000256" key="15">
    <source>
        <dbReference type="ARBA" id="ARBA00067341"/>
    </source>
</evidence>
<feature type="region of interest" description="Disordered" evidence="18">
    <location>
        <begin position="2231"/>
        <end position="2264"/>
    </location>
</feature>
<feature type="region of interest" description="Disordered" evidence="18">
    <location>
        <begin position="725"/>
        <end position="1186"/>
    </location>
</feature>
<keyword evidence="8" id="KW-0221">Differentiation</keyword>
<feature type="compositionally biased region" description="Polar residues" evidence="18">
    <location>
        <begin position="451"/>
        <end position="460"/>
    </location>
</feature>
<dbReference type="InterPro" id="IPR027417">
    <property type="entry name" value="P-loop_NTPase"/>
</dbReference>
<keyword evidence="11 17" id="KW-0175">Coiled coil</keyword>
<dbReference type="FunFam" id="3.40.50.300:FF:000409">
    <property type="entry name" value="Neuron navigator 1"/>
    <property type="match status" value="1"/>
</dbReference>
<dbReference type="SMART" id="SM00382">
    <property type="entry name" value="AAA"/>
    <property type="match status" value="1"/>
</dbReference>
<feature type="compositionally biased region" description="Low complexity" evidence="18">
    <location>
        <begin position="16"/>
        <end position="30"/>
    </location>
</feature>
<comment type="similarity">
    <text evidence="2">Belongs to the Nav/unc-53 family.</text>
</comment>
<evidence type="ECO:0000313" key="20">
    <source>
        <dbReference type="EMBL" id="CAJ1085132.1"/>
    </source>
</evidence>
<evidence type="ECO:0000256" key="12">
    <source>
        <dbReference type="ARBA" id="ARBA00023212"/>
    </source>
</evidence>
<dbReference type="GO" id="GO:0043194">
    <property type="term" value="C:axon initial segment"/>
    <property type="evidence" value="ECO:0007669"/>
    <property type="project" value="TreeGrafter"/>
</dbReference>
<evidence type="ECO:0000256" key="16">
    <source>
        <dbReference type="ARBA" id="ARBA00080430"/>
    </source>
</evidence>
<feature type="region of interest" description="Disordered" evidence="18">
    <location>
        <begin position="1762"/>
        <end position="1783"/>
    </location>
</feature>
<feature type="compositionally biased region" description="Gly residues" evidence="18">
    <location>
        <begin position="1092"/>
        <end position="1105"/>
    </location>
</feature>
<evidence type="ECO:0000256" key="9">
    <source>
        <dbReference type="ARBA" id="ARBA00022902"/>
    </source>
</evidence>